<gene>
    <name evidence="1" type="ORF">PPROV_000919300</name>
</gene>
<dbReference type="Proteomes" id="UP000660262">
    <property type="component" value="Unassembled WGS sequence"/>
</dbReference>
<organism evidence="1 2">
    <name type="scientific">Pycnococcus provasolii</name>
    <dbReference type="NCBI Taxonomy" id="41880"/>
    <lineage>
        <taxon>Eukaryota</taxon>
        <taxon>Viridiplantae</taxon>
        <taxon>Chlorophyta</taxon>
        <taxon>Pseudoscourfieldiophyceae</taxon>
        <taxon>Pseudoscourfieldiales</taxon>
        <taxon>Pycnococcaceae</taxon>
        <taxon>Pycnococcus</taxon>
    </lineage>
</organism>
<name>A0A830HTL3_9CHLO</name>
<comment type="caution">
    <text evidence="1">The sequence shown here is derived from an EMBL/GenBank/DDBJ whole genome shotgun (WGS) entry which is preliminary data.</text>
</comment>
<proteinExistence type="predicted"/>
<dbReference type="EMBL" id="BNJQ01000029">
    <property type="protein sequence ID" value="GHP10462.1"/>
    <property type="molecule type" value="Genomic_DNA"/>
</dbReference>
<protein>
    <submittedName>
        <fullName evidence="1">Uncharacterized protein</fullName>
    </submittedName>
</protein>
<accession>A0A830HTL3</accession>
<evidence type="ECO:0000313" key="2">
    <source>
        <dbReference type="Proteomes" id="UP000660262"/>
    </source>
</evidence>
<dbReference type="AlphaFoldDB" id="A0A830HTL3"/>
<evidence type="ECO:0000313" key="1">
    <source>
        <dbReference type="EMBL" id="GHP10462.1"/>
    </source>
</evidence>
<reference evidence="1" key="1">
    <citation type="submission" date="2020-10" db="EMBL/GenBank/DDBJ databases">
        <title>Unveiling of a novel bifunctional photoreceptor, Dualchrome1, isolated from a cosmopolitan green alga.</title>
        <authorList>
            <person name="Suzuki S."/>
            <person name="Kawachi M."/>
        </authorList>
    </citation>
    <scope>NUCLEOTIDE SEQUENCE</scope>
    <source>
        <strain evidence="1">NIES 2893</strain>
    </source>
</reference>
<keyword evidence="2" id="KW-1185">Reference proteome</keyword>
<sequence length="86" mass="9391">MSHVRPAWCGQLAGLPTPILVDVLDADVLTQMLPFDDIVCKSAHGFNLLEDLDASGDSSLIGSDSLSKLLKEREKWNELGLHNANF</sequence>